<evidence type="ECO:0000256" key="17">
    <source>
        <dbReference type="ARBA" id="ARBA00049902"/>
    </source>
</evidence>
<dbReference type="Pfam" id="PF00912">
    <property type="entry name" value="Transgly"/>
    <property type="match status" value="1"/>
</dbReference>
<dbReference type="InterPro" id="IPR050396">
    <property type="entry name" value="Glycosyltr_51/Transpeptidase"/>
</dbReference>
<comment type="subcellular location">
    <subcellularLocation>
        <location evidence="1">Cell membrane</location>
    </subcellularLocation>
</comment>
<evidence type="ECO:0000256" key="9">
    <source>
        <dbReference type="ARBA" id="ARBA00022679"/>
    </source>
</evidence>
<dbReference type="InterPro" id="IPR023346">
    <property type="entry name" value="Lysozyme-like_dom_sf"/>
</dbReference>
<gene>
    <name evidence="22" type="primary">mrcA_2</name>
    <name evidence="22" type="ORF">PPN31114_02856</name>
</gene>
<dbReference type="FunFam" id="1.10.3810.10:FF:000001">
    <property type="entry name" value="Penicillin-binding protein 1A"/>
    <property type="match status" value="1"/>
</dbReference>
<dbReference type="GO" id="GO:0006508">
    <property type="term" value="P:proteolysis"/>
    <property type="evidence" value="ECO:0007669"/>
    <property type="project" value="UniProtKB-KW"/>
</dbReference>
<reference evidence="22 23" key="1">
    <citation type="submission" date="2019-08" db="EMBL/GenBank/DDBJ databases">
        <authorList>
            <person name="Peeters C."/>
        </authorList>
    </citation>
    <scope>NUCLEOTIDE SEQUENCE [LARGE SCALE GENOMIC DNA]</scope>
    <source>
        <strain evidence="22 23">LMG 31114</strain>
    </source>
</reference>
<dbReference type="Gene3D" id="3.40.710.10">
    <property type="entry name" value="DD-peptidase/beta-lactamase superfamily"/>
    <property type="match status" value="1"/>
</dbReference>
<feature type="domain" description="Penicillin-binding protein transpeptidase" evidence="20">
    <location>
        <begin position="425"/>
        <end position="656"/>
    </location>
</feature>
<evidence type="ECO:0000256" key="13">
    <source>
        <dbReference type="ARBA" id="ARBA00023136"/>
    </source>
</evidence>
<dbReference type="EMBL" id="CABPSK010000002">
    <property type="protein sequence ID" value="VVE15084.1"/>
    <property type="molecule type" value="Genomic_DNA"/>
</dbReference>
<keyword evidence="10" id="KW-0378">Hydrolase</keyword>
<dbReference type="OrthoDB" id="9766909at2"/>
<evidence type="ECO:0000256" key="7">
    <source>
        <dbReference type="ARBA" id="ARBA00022670"/>
    </source>
</evidence>
<dbReference type="GO" id="GO:0005886">
    <property type="term" value="C:plasma membrane"/>
    <property type="evidence" value="ECO:0007669"/>
    <property type="project" value="UniProtKB-SubCell"/>
</dbReference>
<dbReference type="UniPathway" id="UPA00219"/>
<keyword evidence="12" id="KW-0573">Peptidoglycan synthesis</keyword>
<dbReference type="GO" id="GO:0030288">
    <property type="term" value="C:outer membrane-bounded periplasmic space"/>
    <property type="evidence" value="ECO:0007669"/>
    <property type="project" value="TreeGrafter"/>
</dbReference>
<comment type="catalytic activity">
    <reaction evidence="16">
        <text>Preferential cleavage: (Ac)2-L-Lys-D-Ala-|-D-Ala. Also transpeptidation of peptidyl-alanyl moieties that are N-acyl substituents of D-alanine.</text>
        <dbReference type="EC" id="3.4.16.4"/>
    </reaction>
</comment>
<proteinExistence type="inferred from homology"/>
<dbReference type="Pfam" id="PF00905">
    <property type="entry name" value="Transpeptidase"/>
    <property type="match status" value="1"/>
</dbReference>
<keyword evidence="7" id="KW-0645">Protease</keyword>
<keyword evidence="14" id="KW-0511">Multifunctional enzyme</keyword>
<comment type="similarity">
    <text evidence="4">In the N-terminal section; belongs to the glycosyltransferase 51 family.</text>
</comment>
<evidence type="ECO:0000256" key="6">
    <source>
        <dbReference type="ARBA" id="ARBA00022645"/>
    </source>
</evidence>
<keyword evidence="23" id="KW-1185">Reference proteome</keyword>
<dbReference type="RefSeq" id="WP_150680089.1">
    <property type="nucleotide sequence ID" value="NZ_CABPSK010000002.1"/>
</dbReference>
<keyword evidence="19" id="KW-1133">Transmembrane helix</keyword>
<dbReference type="GO" id="GO:0008658">
    <property type="term" value="F:penicillin binding"/>
    <property type="evidence" value="ECO:0007669"/>
    <property type="project" value="InterPro"/>
</dbReference>
<feature type="region of interest" description="Disordered" evidence="18">
    <location>
        <begin position="746"/>
        <end position="785"/>
    </location>
</feature>
<dbReference type="GO" id="GO:0071555">
    <property type="term" value="P:cell wall organization"/>
    <property type="evidence" value="ECO:0007669"/>
    <property type="project" value="UniProtKB-KW"/>
</dbReference>
<evidence type="ECO:0000313" key="22">
    <source>
        <dbReference type="EMBL" id="VVE15084.1"/>
    </source>
</evidence>
<dbReference type="GO" id="GO:0009002">
    <property type="term" value="F:serine-type D-Ala-D-Ala carboxypeptidase activity"/>
    <property type="evidence" value="ECO:0007669"/>
    <property type="project" value="UniProtKB-EC"/>
</dbReference>
<comment type="similarity">
    <text evidence="3">In the C-terminal section; belongs to the transpeptidase family.</text>
</comment>
<keyword evidence="6" id="KW-0121">Carboxypeptidase</keyword>
<dbReference type="SUPFAM" id="SSF53955">
    <property type="entry name" value="Lysozyme-like"/>
    <property type="match status" value="1"/>
</dbReference>
<dbReference type="InterPro" id="IPR036950">
    <property type="entry name" value="PBP_transglycosylase"/>
</dbReference>
<evidence type="ECO:0000256" key="15">
    <source>
        <dbReference type="ARBA" id="ARBA00023316"/>
    </source>
</evidence>
<feature type="transmembrane region" description="Helical" evidence="19">
    <location>
        <begin position="53"/>
        <end position="75"/>
    </location>
</feature>
<keyword evidence="13 19" id="KW-0472">Membrane</keyword>
<keyword evidence="8" id="KW-0328">Glycosyltransferase</keyword>
<evidence type="ECO:0000256" key="14">
    <source>
        <dbReference type="ARBA" id="ARBA00023268"/>
    </source>
</evidence>
<feature type="compositionally biased region" description="Pro residues" evidence="18">
    <location>
        <begin position="839"/>
        <end position="857"/>
    </location>
</feature>
<dbReference type="GO" id="GO:0009252">
    <property type="term" value="P:peptidoglycan biosynthetic process"/>
    <property type="evidence" value="ECO:0007669"/>
    <property type="project" value="UniProtKB-UniPathway"/>
</dbReference>
<dbReference type="GO" id="GO:0008360">
    <property type="term" value="P:regulation of cell shape"/>
    <property type="evidence" value="ECO:0007669"/>
    <property type="project" value="UniProtKB-KW"/>
</dbReference>
<dbReference type="SUPFAM" id="SSF56601">
    <property type="entry name" value="beta-lactamase/transpeptidase-like"/>
    <property type="match status" value="1"/>
</dbReference>
<sequence length="869" mass="94520">MKRLISSLLHAIAQAGRHGIRLLHPLLQSLQQRLQPLAERAWHHVRHPTRRGVLISIAAVPALFIAYTLILIPFTPGIRDIRRAKVDQPAQVLSADGKLLAEFRPSNREWVALKDVSPNVVKALVSTEDHRFYEHHGIDLKRTASAALHTFSGNRQGGSTITQQLARNLYPDEIGRAPTLTRKLKEAITALKIEALYTKPEILETYLNTVPFLYNAYGIEMAARTYFDKSADQLDVVEAATLVGMLKGNSYYNPVINPERALQRRNTVLAQMVKYGDLDASKLAALQKRPLRVNFERQTEEPGPAPHFAQQLRKWLIGWADRNDYNIYSDGLVVHTTIDSRLQSMATQALTRQANQLQGIADANWSARGGWRDSAALVQSFVRESAEYRNAVAGGEAPEAAMKRLLADKTFMQNLRATKTRVQASFLAIDPRTGSIRAWVGSRDFTIDPFDHVQQARRQPGSTFKPFVYGAAFIKGAKPDDTIVDQSVEIPLAGGEIWRPSDDTAPTNKPMALRDALAQSRNTVTAQLMQEVGPSRVVGLARAMGVRESKLDPVPSLALGTSPVSLKEMVASYGTIADGGEYREPTMVTEITNSEGDVLATFSPARAERALSEADDYTLLDTMRGVINRGTGNAIRTRFGIRADVAGKTGTTQDNADGWFILMQPQLVAGAWVGFNDSRITLRSDYWGQGAHSALPIVGDVFSRALRAKLIDPNARFEAPDNHHWYSDWWTRASDWVSALFAKKPEPEHKPKATVKRQAAPAPAPTPSSSELGTDTASAAHNDGPLPVPVASAVLAKPDAGSAVATPHGNTIPGVPGEWDGPGATSGVPPSPSSSYSPSPLPSQFPSAPPSPVPVAPPTQAIPAPASAQ</sequence>
<dbReference type="Gene3D" id="1.10.3810.10">
    <property type="entry name" value="Biosynthetic peptidoglycan transglycosylase-like"/>
    <property type="match status" value="1"/>
</dbReference>
<accession>A0A5E4VV18</accession>
<feature type="region of interest" description="Disordered" evidence="18">
    <location>
        <begin position="801"/>
        <end position="869"/>
    </location>
</feature>
<evidence type="ECO:0000256" key="11">
    <source>
        <dbReference type="ARBA" id="ARBA00022960"/>
    </source>
</evidence>
<evidence type="ECO:0000256" key="3">
    <source>
        <dbReference type="ARBA" id="ARBA00007090"/>
    </source>
</evidence>
<dbReference type="GeneID" id="300404876"/>
<evidence type="ECO:0000256" key="8">
    <source>
        <dbReference type="ARBA" id="ARBA00022676"/>
    </source>
</evidence>
<evidence type="ECO:0000259" key="21">
    <source>
        <dbReference type="Pfam" id="PF00912"/>
    </source>
</evidence>
<evidence type="ECO:0000256" key="19">
    <source>
        <dbReference type="SAM" id="Phobius"/>
    </source>
</evidence>
<evidence type="ECO:0000256" key="4">
    <source>
        <dbReference type="ARBA" id="ARBA00007739"/>
    </source>
</evidence>
<feature type="compositionally biased region" description="Low complexity" evidence="18">
    <location>
        <begin position="821"/>
        <end position="838"/>
    </location>
</feature>
<evidence type="ECO:0000313" key="23">
    <source>
        <dbReference type="Proteomes" id="UP000366945"/>
    </source>
</evidence>
<evidence type="ECO:0000256" key="2">
    <source>
        <dbReference type="ARBA" id="ARBA00004752"/>
    </source>
</evidence>
<evidence type="ECO:0000256" key="18">
    <source>
        <dbReference type="SAM" id="MobiDB-lite"/>
    </source>
</evidence>
<evidence type="ECO:0000256" key="12">
    <source>
        <dbReference type="ARBA" id="ARBA00022984"/>
    </source>
</evidence>
<keyword evidence="5" id="KW-1003">Cell membrane</keyword>
<dbReference type="GO" id="GO:0008955">
    <property type="term" value="F:peptidoglycan glycosyltransferase activity"/>
    <property type="evidence" value="ECO:0007669"/>
    <property type="project" value="UniProtKB-EC"/>
</dbReference>
<name>A0A5E4VV18_9BURK</name>
<protein>
    <submittedName>
        <fullName evidence="22">Penicillin-binding protein 1A</fullName>
    </submittedName>
</protein>
<dbReference type="PANTHER" id="PTHR32282">
    <property type="entry name" value="BINDING PROTEIN TRANSPEPTIDASE, PUTATIVE-RELATED"/>
    <property type="match status" value="1"/>
</dbReference>
<evidence type="ECO:0000256" key="5">
    <source>
        <dbReference type="ARBA" id="ARBA00022475"/>
    </source>
</evidence>
<dbReference type="InterPro" id="IPR001460">
    <property type="entry name" value="PCN-bd_Tpept"/>
</dbReference>
<dbReference type="PANTHER" id="PTHR32282:SF11">
    <property type="entry name" value="PENICILLIN-BINDING PROTEIN 1B"/>
    <property type="match status" value="1"/>
</dbReference>
<comment type="pathway">
    <text evidence="2">Cell wall biogenesis; peptidoglycan biosynthesis.</text>
</comment>
<evidence type="ECO:0000259" key="20">
    <source>
        <dbReference type="Pfam" id="PF00905"/>
    </source>
</evidence>
<evidence type="ECO:0000256" key="10">
    <source>
        <dbReference type="ARBA" id="ARBA00022801"/>
    </source>
</evidence>
<keyword evidence="15" id="KW-0961">Cell wall biogenesis/degradation</keyword>
<dbReference type="InterPro" id="IPR012338">
    <property type="entry name" value="Beta-lactam/transpept-like"/>
</dbReference>
<dbReference type="AlphaFoldDB" id="A0A5E4VV18"/>
<evidence type="ECO:0000256" key="1">
    <source>
        <dbReference type="ARBA" id="ARBA00004236"/>
    </source>
</evidence>
<keyword evidence="19" id="KW-0812">Transmembrane</keyword>
<comment type="catalytic activity">
    <reaction evidence="17">
        <text>[GlcNAc-(1-&gt;4)-Mur2Ac(oyl-L-Ala-gamma-D-Glu-L-Lys-D-Ala-D-Ala)](n)-di-trans,octa-cis-undecaprenyl diphosphate + beta-D-GlcNAc-(1-&gt;4)-Mur2Ac(oyl-L-Ala-gamma-D-Glu-L-Lys-D-Ala-D-Ala)-di-trans,octa-cis-undecaprenyl diphosphate = [GlcNAc-(1-&gt;4)-Mur2Ac(oyl-L-Ala-gamma-D-Glu-L-Lys-D-Ala-D-Ala)](n+1)-di-trans,octa-cis-undecaprenyl diphosphate + di-trans,octa-cis-undecaprenyl diphosphate + H(+)</text>
        <dbReference type="Rhea" id="RHEA:23708"/>
        <dbReference type="Rhea" id="RHEA-COMP:9602"/>
        <dbReference type="Rhea" id="RHEA-COMP:9603"/>
        <dbReference type="ChEBI" id="CHEBI:15378"/>
        <dbReference type="ChEBI" id="CHEBI:58405"/>
        <dbReference type="ChEBI" id="CHEBI:60033"/>
        <dbReference type="ChEBI" id="CHEBI:78435"/>
        <dbReference type="EC" id="2.4.99.28"/>
    </reaction>
</comment>
<organism evidence="22 23">
    <name type="scientific">Pandoraea pneumonica</name>
    <dbReference type="NCBI Taxonomy" id="2508299"/>
    <lineage>
        <taxon>Bacteria</taxon>
        <taxon>Pseudomonadati</taxon>
        <taxon>Pseudomonadota</taxon>
        <taxon>Betaproteobacteria</taxon>
        <taxon>Burkholderiales</taxon>
        <taxon>Burkholderiaceae</taxon>
        <taxon>Pandoraea</taxon>
    </lineage>
</organism>
<keyword evidence="11" id="KW-0133">Cell shape</keyword>
<keyword evidence="9" id="KW-0808">Transferase</keyword>
<evidence type="ECO:0000256" key="16">
    <source>
        <dbReference type="ARBA" id="ARBA00034000"/>
    </source>
</evidence>
<dbReference type="InterPro" id="IPR001264">
    <property type="entry name" value="Glyco_trans_51"/>
</dbReference>
<feature type="domain" description="Glycosyl transferase family 51" evidence="21">
    <location>
        <begin position="97"/>
        <end position="272"/>
    </location>
</feature>
<dbReference type="Proteomes" id="UP000366945">
    <property type="component" value="Unassembled WGS sequence"/>
</dbReference>